<evidence type="ECO:0000313" key="1">
    <source>
        <dbReference type="EMBL" id="CAG2214614.1"/>
    </source>
</evidence>
<name>A0A8S3RYD4_MYTED</name>
<gene>
    <name evidence="1" type="ORF">MEDL_28414</name>
</gene>
<dbReference type="OrthoDB" id="6068202at2759"/>
<sequence>MKIFKFQNEVETLVIAILWCAHANASPASDLIGTIAWIGGKNMEKVDETIVKCARRQYHDDDKDMETLVGECVSTIGDYLCEGQDCNADVRKTVIGIGKFYISLHMNCPELEVACHKMLTELVCRKEENPDVCNWFWNDEEQSGVHSWNKSVKSGPVSPALKVPNLSNLHKIGEVLRNSQRSASKFDLLRGKKIVKKLLNSRN</sequence>
<comment type="caution">
    <text evidence="1">The sequence shown here is derived from an EMBL/GenBank/DDBJ whole genome shotgun (WGS) entry which is preliminary data.</text>
</comment>
<protein>
    <submittedName>
        <fullName evidence="1">Uncharacterized protein</fullName>
    </submittedName>
</protein>
<accession>A0A8S3RYD4</accession>
<organism evidence="1 2">
    <name type="scientific">Mytilus edulis</name>
    <name type="common">Blue mussel</name>
    <dbReference type="NCBI Taxonomy" id="6550"/>
    <lineage>
        <taxon>Eukaryota</taxon>
        <taxon>Metazoa</taxon>
        <taxon>Spiralia</taxon>
        <taxon>Lophotrochozoa</taxon>
        <taxon>Mollusca</taxon>
        <taxon>Bivalvia</taxon>
        <taxon>Autobranchia</taxon>
        <taxon>Pteriomorphia</taxon>
        <taxon>Mytilida</taxon>
        <taxon>Mytiloidea</taxon>
        <taxon>Mytilidae</taxon>
        <taxon>Mytilinae</taxon>
        <taxon>Mytilus</taxon>
    </lineage>
</organism>
<evidence type="ECO:0000313" key="2">
    <source>
        <dbReference type="Proteomes" id="UP000683360"/>
    </source>
</evidence>
<proteinExistence type="predicted"/>
<dbReference type="EMBL" id="CAJPWZ010001416">
    <property type="protein sequence ID" value="CAG2214614.1"/>
    <property type="molecule type" value="Genomic_DNA"/>
</dbReference>
<reference evidence="1" key="1">
    <citation type="submission" date="2021-03" db="EMBL/GenBank/DDBJ databases">
        <authorList>
            <person name="Bekaert M."/>
        </authorList>
    </citation>
    <scope>NUCLEOTIDE SEQUENCE</scope>
</reference>
<dbReference type="Proteomes" id="UP000683360">
    <property type="component" value="Unassembled WGS sequence"/>
</dbReference>
<dbReference type="AlphaFoldDB" id="A0A8S3RYD4"/>
<keyword evidence="2" id="KW-1185">Reference proteome</keyword>